<comment type="caution">
    <text evidence="1">The sequence shown here is derived from an EMBL/GenBank/DDBJ whole genome shotgun (WGS) entry which is preliminary data.</text>
</comment>
<evidence type="ECO:0000313" key="2">
    <source>
        <dbReference type="Proteomes" id="UP000320184"/>
    </source>
</evidence>
<dbReference type="NCBIfam" id="NF006871">
    <property type="entry name" value="PRK09367.1"/>
    <property type="match status" value="1"/>
</dbReference>
<name>A0A538SJX8_UNCEI</name>
<dbReference type="Gene3D" id="1.20.200.10">
    <property type="entry name" value="Fumarase/aspartase (Central domain)"/>
    <property type="match status" value="1"/>
</dbReference>
<gene>
    <name evidence="1" type="ORF">E6K73_05135</name>
</gene>
<dbReference type="GO" id="GO:0004397">
    <property type="term" value="F:histidine ammonia-lyase activity"/>
    <property type="evidence" value="ECO:0007669"/>
    <property type="project" value="UniProtKB-EC"/>
</dbReference>
<dbReference type="Gene3D" id="1.10.275.10">
    <property type="entry name" value="Fumarase/aspartase (N-terminal domain)"/>
    <property type="match status" value="1"/>
</dbReference>
<sequence length="406" mass="42622">LLLRAASLAQGYSGCRPELVDALIAMLEQDVTPIVPLEGSVGASGDLAPLAHLGLVLVGEGEAWLGGRRMPAGLALRGAGLQPLLLEAKEGLAIVNGTQLSSALAALACADAQRVWEAAVGAAALTTEVLLGSFRPARAEVQGLRPYPGAIESARRLLAYSEDSALVASHADCGRVQDAYCLRCVPQVMGASWDAIEHVERQLEIEFRSVNDNPLVFPDGRVISAGLFHAQPVAMAADYLKIAVAEVASLSERRIARLVDGAEVGLPRALAGSPGIESGYMLAQYTAAALVSENKVLAHPASVDSIPTGAGIEDHVSMAPIAGRHARTVVDNAARVVAMELLCACRALEFRRPLRAGQGSERLYGTVRRLVPAPDGDRPLSDPCETVARWVLSPGPERLALEVLEA</sequence>
<protein>
    <submittedName>
        <fullName evidence="1">Histidine ammonia-lyase</fullName>
        <ecNumber evidence="1">4.3.1.3</ecNumber>
    </submittedName>
</protein>
<dbReference type="PANTHER" id="PTHR10362">
    <property type="entry name" value="HISTIDINE AMMONIA-LYASE"/>
    <property type="match status" value="1"/>
</dbReference>
<accession>A0A538SJX8</accession>
<feature type="non-terminal residue" evidence="1">
    <location>
        <position position="1"/>
    </location>
</feature>
<evidence type="ECO:0000313" key="1">
    <source>
        <dbReference type="EMBL" id="TMQ51678.1"/>
    </source>
</evidence>
<keyword evidence="1" id="KW-0456">Lyase</keyword>
<dbReference type="EMBL" id="VBOT01000060">
    <property type="protein sequence ID" value="TMQ51678.1"/>
    <property type="molecule type" value="Genomic_DNA"/>
</dbReference>
<dbReference type="InterPro" id="IPR022313">
    <property type="entry name" value="Phe/His_NH3-lyase_AS"/>
</dbReference>
<dbReference type="Pfam" id="PF00221">
    <property type="entry name" value="Lyase_aromatic"/>
    <property type="match status" value="1"/>
</dbReference>
<dbReference type="InterPro" id="IPR024083">
    <property type="entry name" value="Fumarase/histidase_N"/>
</dbReference>
<dbReference type="PROSITE" id="PS00488">
    <property type="entry name" value="PAL_HISTIDASE"/>
    <property type="match status" value="1"/>
</dbReference>
<dbReference type="InterPro" id="IPR008948">
    <property type="entry name" value="L-Aspartase-like"/>
</dbReference>
<organism evidence="1 2">
    <name type="scientific">Eiseniibacteriota bacterium</name>
    <dbReference type="NCBI Taxonomy" id="2212470"/>
    <lineage>
        <taxon>Bacteria</taxon>
        <taxon>Candidatus Eiseniibacteriota</taxon>
    </lineage>
</organism>
<reference evidence="1 2" key="1">
    <citation type="journal article" date="2019" name="Nat. Microbiol.">
        <title>Mediterranean grassland soil C-N compound turnover is dependent on rainfall and depth, and is mediated by genomically divergent microorganisms.</title>
        <authorList>
            <person name="Diamond S."/>
            <person name="Andeer P.F."/>
            <person name="Li Z."/>
            <person name="Crits-Christoph A."/>
            <person name="Burstein D."/>
            <person name="Anantharaman K."/>
            <person name="Lane K.R."/>
            <person name="Thomas B.C."/>
            <person name="Pan C."/>
            <person name="Northen T.R."/>
            <person name="Banfield J.F."/>
        </authorList>
    </citation>
    <scope>NUCLEOTIDE SEQUENCE [LARGE SCALE GENOMIC DNA]</scope>
    <source>
        <strain evidence="1">WS_3</strain>
    </source>
</reference>
<dbReference type="Proteomes" id="UP000320184">
    <property type="component" value="Unassembled WGS sequence"/>
</dbReference>
<dbReference type="SUPFAM" id="SSF48557">
    <property type="entry name" value="L-aspartase-like"/>
    <property type="match status" value="1"/>
</dbReference>
<dbReference type="CDD" id="cd00332">
    <property type="entry name" value="PAL-HAL"/>
    <property type="match status" value="1"/>
</dbReference>
<proteinExistence type="predicted"/>
<dbReference type="AlphaFoldDB" id="A0A538SJX8"/>
<dbReference type="InterPro" id="IPR001106">
    <property type="entry name" value="Aromatic_Lyase"/>
</dbReference>
<dbReference type="EC" id="4.3.1.3" evidence="1"/>